<feature type="domain" description="Peptidase S1" evidence="2">
    <location>
        <begin position="22"/>
        <end position="62"/>
    </location>
</feature>
<accession>A0A3Q0SL84</accession>
<dbReference type="InterPro" id="IPR043504">
    <property type="entry name" value="Peptidase_S1_PA_chymotrypsin"/>
</dbReference>
<dbReference type="AlphaFoldDB" id="A0A3Q0SL84"/>
<protein>
    <recommendedName>
        <fullName evidence="2">Peptidase S1 domain-containing protein</fullName>
    </recommendedName>
</protein>
<dbReference type="GeneTree" id="ENSGT00940000163160"/>
<dbReference type="PANTHER" id="PTHR24252">
    <property type="entry name" value="ACROSIN-RELATED"/>
    <property type="match status" value="1"/>
</dbReference>
<reference evidence="3" key="2">
    <citation type="submission" date="2025-09" db="UniProtKB">
        <authorList>
            <consortium name="Ensembl"/>
        </authorList>
    </citation>
    <scope>IDENTIFICATION</scope>
</reference>
<dbReference type="Pfam" id="PF00089">
    <property type="entry name" value="Trypsin"/>
    <property type="match status" value="2"/>
</dbReference>
<dbReference type="SMART" id="SM00020">
    <property type="entry name" value="Tryp_SPc"/>
    <property type="match status" value="1"/>
</dbReference>
<dbReference type="InterPro" id="IPR001254">
    <property type="entry name" value="Trypsin_dom"/>
</dbReference>
<organism evidence="3 4">
    <name type="scientific">Amphilophus citrinellus</name>
    <name type="common">Midas cichlid</name>
    <name type="synonym">Cichlasoma citrinellum</name>
    <dbReference type="NCBI Taxonomy" id="61819"/>
    <lineage>
        <taxon>Eukaryota</taxon>
        <taxon>Metazoa</taxon>
        <taxon>Chordata</taxon>
        <taxon>Craniata</taxon>
        <taxon>Vertebrata</taxon>
        <taxon>Euteleostomi</taxon>
        <taxon>Actinopterygii</taxon>
        <taxon>Neopterygii</taxon>
        <taxon>Teleostei</taxon>
        <taxon>Neoteleostei</taxon>
        <taxon>Acanthomorphata</taxon>
        <taxon>Ovalentaria</taxon>
        <taxon>Cichlomorphae</taxon>
        <taxon>Cichliformes</taxon>
        <taxon>Cichlidae</taxon>
        <taxon>New World cichlids</taxon>
        <taxon>Cichlasomatinae</taxon>
        <taxon>Heroini</taxon>
        <taxon>Amphilophus</taxon>
    </lineage>
</organism>
<dbReference type="GO" id="GO:0006508">
    <property type="term" value="P:proteolysis"/>
    <property type="evidence" value="ECO:0007669"/>
    <property type="project" value="InterPro"/>
</dbReference>
<dbReference type="Gene3D" id="2.40.10.10">
    <property type="entry name" value="Trypsin-like serine proteases"/>
    <property type="match status" value="2"/>
</dbReference>
<reference evidence="3" key="1">
    <citation type="submission" date="2025-08" db="UniProtKB">
        <authorList>
            <consortium name="Ensembl"/>
        </authorList>
    </citation>
    <scope>IDENTIFICATION</scope>
</reference>
<dbReference type="STRING" id="61819.ENSACIP00000025579"/>
<dbReference type="InterPro" id="IPR009003">
    <property type="entry name" value="Peptidase_S1_PA"/>
</dbReference>
<dbReference type="SUPFAM" id="SSF50494">
    <property type="entry name" value="Trypsin-like serine proteases"/>
    <property type="match status" value="1"/>
</dbReference>
<dbReference type="PANTHER" id="PTHR24252:SF7">
    <property type="entry name" value="HYALIN"/>
    <property type="match status" value="1"/>
</dbReference>
<dbReference type="Ensembl" id="ENSACIT00000026249.1">
    <property type="protein sequence ID" value="ENSACIP00000025579.1"/>
    <property type="gene ID" value="ENSACIG00000019828.1"/>
</dbReference>
<dbReference type="PROSITE" id="PS50240">
    <property type="entry name" value="TRYPSIN_DOM"/>
    <property type="match status" value="1"/>
</dbReference>
<dbReference type="OMA" id="MCCHPVL"/>
<dbReference type="GO" id="GO:0004252">
    <property type="term" value="F:serine-type endopeptidase activity"/>
    <property type="evidence" value="ECO:0007669"/>
    <property type="project" value="InterPro"/>
</dbReference>
<dbReference type="Proteomes" id="UP000261340">
    <property type="component" value="Unplaced"/>
</dbReference>
<sequence length="122" mass="12960">MLLYACMCLPPVCGTAPLNSRIVGGDTAPEGAWPWQASLHRSGSHFCGGSLINNQWVLTAAHFTLPSPKNLQEVKIPIVSNRQCRKSYSGGITSNMICAGLTQGGKDSCQVSLSPSESEILI</sequence>
<keyword evidence="1" id="KW-1015">Disulfide bond</keyword>
<evidence type="ECO:0000313" key="3">
    <source>
        <dbReference type="Ensembl" id="ENSACIP00000025579.1"/>
    </source>
</evidence>
<evidence type="ECO:0000259" key="2">
    <source>
        <dbReference type="PROSITE" id="PS50240"/>
    </source>
</evidence>
<proteinExistence type="predicted"/>
<name>A0A3Q0SL84_AMPCI</name>
<evidence type="ECO:0000313" key="4">
    <source>
        <dbReference type="Proteomes" id="UP000261340"/>
    </source>
</evidence>
<evidence type="ECO:0000256" key="1">
    <source>
        <dbReference type="ARBA" id="ARBA00023157"/>
    </source>
</evidence>
<keyword evidence="4" id="KW-1185">Reference proteome</keyword>